<dbReference type="EMBL" id="CP071518">
    <property type="protein sequence ID" value="QSX77881.1"/>
    <property type="molecule type" value="Genomic_DNA"/>
</dbReference>
<evidence type="ECO:0000313" key="3">
    <source>
        <dbReference type="Proteomes" id="UP000639274"/>
    </source>
</evidence>
<dbReference type="RefSeq" id="WP_200615744.1">
    <property type="nucleotide sequence ID" value="NZ_CP071518.1"/>
</dbReference>
<sequence length="238" mass="26367">MGCKKETGNKGSDCVELEQGRHWFDASETAWLIGQAVRYLNGAEPTDERHYQHTVALLREHKDGTRAISQLAHATSEDPTLRWNLLHVLGDAGDVKSAKYLVTAALEPLPDRTREKGCEGPFDTELLNRTMAVIALATVAGRHKDAAQSLLKIIGSAPARPVLIEAVKAAVDLGLQDRVREMLPEEERWILDIKRVSYREVNADPEREDGKEVGYTPPRHRADHTAPSSNACCGCREN</sequence>
<dbReference type="KEGG" id="lsf:I8J32_014300"/>
<dbReference type="AlphaFoldDB" id="A0A974Y4K9"/>
<accession>A0A974Y4K9</accession>
<name>A0A974Y4K9_9GAMM</name>
<gene>
    <name evidence="2" type="ORF">I8J32_014300</name>
</gene>
<evidence type="ECO:0000256" key="1">
    <source>
        <dbReference type="SAM" id="MobiDB-lite"/>
    </source>
</evidence>
<dbReference type="Proteomes" id="UP000639274">
    <property type="component" value="Chromosome"/>
</dbReference>
<proteinExistence type="predicted"/>
<evidence type="ECO:0000313" key="2">
    <source>
        <dbReference type="EMBL" id="QSX77881.1"/>
    </source>
</evidence>
<feature type="compositionally biased region" description="Basic and acidic residues" evidence="1">
    <location>
        <begin position="203"/>
        <end position="212"/>
    </location>
</feature>
<reference evidence="2 3" key="1">
    <citation type="submission" date="2021-03" db="EMBL/GenBank/DDBJ databases">
        <title>Lysobacter sp. nov. isolated from soil of gangwondo yeongwol, south Korea.</title>
        <authorList>
            <person name="Kim K.R."/>
            <person name="Kim K.H."/>
            <person name="Jeon C.O."/>
        </authorList>
    </citation>
    <scope>NUCLEOTIDE SEQUENCE [LARGE SCALE GENOMIC DNA]</scope>
    <source>
        <strain evidence="2 3">R19</strain>
    </source>
</reference>
<feature type="region of interest" description="Disordered" evidence="1">
    <location>
        <begin position="203"/>
        <end position="238"/>
    </location>
</feature>
<organism evidence="2 3">
    <name type="scientific">Agrilutibacter solisilvae</name>
    <dbReference type="NCBI Taxonomy" id="2763317"/>
    <lineage>
        <taxon>Bacteria</taxon>
        <taxon>Pseudomonadati</taxon>
        <taxon>Pseudomonadota</taxon>
        <taxon>Gammaproteobacteria</taxon>
        <taxon>Lysobacterales</taxon>
        <taxon>Lysobacteraceae</taxon>
        <taxon>Agrilutibacter</taxon>
    </lineage>
</organism>
<keyword evidence="3" id="KW-1185">Reference proteome</keyword>
<protein>
    <submittedName>
        <fullName evidence="2">Uncharacterized protein</fullName>
    </submittedName>
</protein>